<dbReference type="AlphaFoldDB" id="A0A2I0T899"/>
<organism evidence="1 2">
    <name type="scientific">Limosa lapponica baueri</name>
    <dbReference type="NCBI Taxonomy" id="1758121"/>
    <lineage>
        <taxon>Eukaryota</taxon>
        <taxon>Metazoa</taxon>
        <taxon>Chordata</taxon>
        <taxon>Craniata</taxon>
        <taxon>Vertebrata</taxon>
        <taxon>Euteleostomi</taxon>
        <taxon>Archelosauria</taxon>
        <taxon>Archosauria</taxon>
        <taxon>Dinosauria</taxon>
        <taxon>Saurischia</taxon>
        <taxon>Theropoda</taxon>
        <taxon>Coelurosauria</taxon>
        <taxon>Aves</taxon>
        <taxon>Neognathae</taxon>
        <taxon>Neoaves</taxon>
        <taxon>Charadriiformes</taxon>
        <taxon>Scolopacidae</taxon>
        <taxon>Limosa</taxon>
    </lineage>
</organism>
<gene>
    <name evidence="1" type="ORF">llap_19674</name>
</gene>
<dbReference type="EMBL" id="KZ515628">
    <property type="protein sequence ID" value="PKU30023.1"/>
    <property type="molecule type" value="Genomic_DNA"/>
</dbReference>
<name>A0A2I0T899_LIMLA</name>
<accession>A0A2I0T899</accession>
<dbReference type="Proteomes" id="UP000233556">
    <property type="component" value="Unassembled WGS sequence"/>
</dbReference>
<proteinExistence type="predicted"/>
<keyword evidence="2" id="KW-1185">Reference proteome</keyword>
<reference evidence="2" key="2">
    <citation type="submission" date="2017-12" db="EMBL/GenBank/DDBJ databases">
        <title>Genome sequence of the Bar-tailed Godwit (Limosa lapponica baueri).</title>
        <authorList>
            <person name="Lima N.C.B."/>
            <person name="Parody-Merino A.M."/>
            <person name="Battley P.F."/>
            <person name="Fidler A.E."/>
            <person name="Prosdocimi F."/>
        </authorList>
    </citation>
    <scope>NUCLEOTIDE SEQUENCE [LARGE SCALE GENOMIC DNA]</scope>
</reference>
<evidence type="ECO:0000313" key="1">
    <source>
        <dbReference type="EMBL" id="PKU30023.1"/>
    </source>
</evidence>
<sequence length="131" mass="15268">MHLFGSKEHPEEGELVQVCMCAHACVQLTAEFAARGTLIPHYNVHHLHAEAQLPALAHSRFQRPPCGDERRFSIRKRMKIGESIIILERIMEIHSWGNMTGNMTGFICLKRLREKKLFNTYKMMLWTYIEC</sequence>
<evidence type="ECO:0000313" key="2">
    <source>
        <dbReference type="Proteomes" id="UP000233556"/>
    </source>
</evidence>
<protein>
    <submittedName>
        <fullName evidence="1">Uncharacterized protein</fullName>
    </submittedName>
</protein>
<reference evidence="2" key="1">
    <citation type="submission" date="2017-11" db="EMBL/GenBank/DDBJ databases">
        <authorList>
            <person name="Lima N.C."/>
            <person name="Parody-Merino A.M."/>
            <person name="Battley P.F."/>
            <person name="Fidler A.E."/>
            <person name="Prosdocimi F."/>
        </authorList>
    </citation>
    <scope>NUCLEOTIDE SEQUENCE [LARGE SCALE GENOMIC DNA]</scope>
</reference>